<gene>
    <name evidence="2" type="ORF">Leucomu_05245</name>
</gene>
<feature type="transmembrane region" description="Helical" evidence="1">
    <location>
        <begin position="130"/>
        <end position="148"/>
    </location>
</feature>
<feature type="transmembrane region" description="Helical" evidence="1">
    <location>
        <begin position="221"/>
        <end position="242"/>
    </location>
</feature>
<keyword evidence="1" id="KW-0812">Transmembrane</keyword>
<feature type="transmembrane region" description="Helical" evidence="1">
    <location>
        <begin position="254"/>
        <end position="277"/>
    </location>
</feature>
<sequence length="358" mass="37353">MNVIIAYLDTMFSAYPQTPRMLEAKTELQTMMEDAYASLIAEGRTENEAVGQVIRDFGNLEEVAPVLGIAAEIAPAASTAPHTGAGSAAPVAAAAASAPAAQSQHPPVTMEEARGFAEAQHRIRFRVSTAVVLFVLSPAALISLPTAADSGALPIDPGAATAIGLLALLLLVTVGVLLIVSTARDLAPYKRVSDGRFTPDAGVSHWADELAQQHERARIRALQVAVALWILSPAPLLAFVLLMQESPNSGLWSVGGVVLVLAFVAAGLAILLPAAWAHTVAERLTGGAAAAADDDGEHNVIGVIAAFYWPLLTAIYLAWSFIGDAWGTSWVVWPIGAVLFGAIAAGGAALESYRRSRR</sequence>
<dbReference type="EMBL" id="CP035037">
    <property type="protein sequence ID" value="QAB17403.1"/>
    <property type="molecule type" value="Genomic_DNA"/>
</dbReference>
<organism evidence="2 3">
    <name type="scientific">Leucobacter muris</name>
    <dbReference type="NCBI Taxonomy" id="1935379"/>
    <lineage>
        <taxon>Bacteria</taxon>
        <taxon>Bacillati</taxon>
        <taxon>Actinomycetota</taxon>
        <taxon>Actinomycetes</taxon>
        <taxon>Micrococcales</taxon>
        <taxon>Microbacteriaceae</taxon>
        <taxon>Leucobacter</taxon>
    </lineage>
</organism>
<protein>
    <recommendedName>
        <fullName evidence="4">DUF1700 domain-containing protein</fullName>
    </recommendedName>
</protein>
<reference evidence="2 3" key="1">
    <citation type="submission" date="2019-01" db="EMBL/GenBank/DDBJ databases">
        <title>Leucobacter muris sp. nov. isolated from the nose of a laboratory mouse.</title>
        <authorList>
            <person name="Benga L."/>
            <person name="Sproeer C."/>
            <person name="Schumann P."/>
            <person name="Verbarg S."/>
            <person name="Bunk B."/>
            <person name="Engelhardt E."/>
            <person name="Benten P.M."/>
            <person name="Sager M."/>
        </authorList>
    </citation>
    <scope>NUCLEOTIDE SEQUENCE [LARGE SCALE GENOMIC DNA]</scope>
    <source>
        <strain evidence="2 3">DSM 101948</strain>
    </source>
</reference>
<evidence type="ECO:0000256" key="1">
    <source>
        <dbReference type="SAM" id="Phobius"/>
    </source>
</evidence>
<keyword evidence="1" id="KW-1133">Transmembrane helix</keyword>
<evidence type="ECO:0000313" key="3">
    <source>
        <dbReference type="Proteomes" id="UP000285768"/>
    </source>
</evidence>
<dbReference type="NCBIfam" id="NF038403">
    <property type="entry name" value="perm_prefix_1"/>
    <property type="match status" value="1"/>
</dbReference>
<accession>A0ABX5QEG4</accession>
<dbReference type="InterPro" id="IPR047928">
    <property type="entry name" value="Perm_prefix_1"/>
</dbReference>
<dbReference type="RefSeq" id="WP_128386554.1">
    <property type="nucleotide sequence ID" value="NZ_CP035037.1"/>
</dbReference>
<name>A0ABX5QEG4_9MICO</name>
<feature type="transmembrane region" description="Helical" evidence="1">
    <location>
        <begin position="331"/>
        <end position="350"/>
    </location>
</feature>
<feature type="transmembrane region" description="Helical" evidence="1">
    <location>
        <begin position="160"/>
        <end position="181"/>
    </location>
</feature>
<proteinExistence type="predicted"/>
<evidence type="ECO:0000313" key="2">
    <source>
        <dbReference type="EMBL" id="QAB17403.1"/>
    </source>
</evidence>
<dbReference type="Proteomes" id="UP000285768">
    <property type="component" value="Chromosome"/>
</dbReference>
<evidence type="ECO:0008006" key="4">
    <source>
        <dbReference type="Google" id="ProtNLM"/>
    </source>
</evidence>
<feature type="transmembrane region" description="Helical" evidence="1">
    <location>
        <begin position="298"/>
        <end position="319"/>
    </location>
</feature>
<keyword evidence="1" id="KW-0472">Membrane</keyword>
<keyword evidence="3" id="KW-1185">Reference proteome</keyword>